<organism evidence="2 3">
    <name type="scientific">Marinobacter vulgaris</name>
    <dbReference type="NCBI Taxonomy" id="1928331"/>
    <lineage>
        <taxon>Bacteria</taxon>
        <taxon>Pseudomonadati</taxon>
        <taxon>Pseudomonadota</taxon>
        <taxon>Gammaproteobacteria</taxon>
        <taxon>Pseudomonadales</taxon>
        <taxon>Marinobacteraceae</taxon>
        <taxon>Marinobacter</taxon>
    </lineage>
</organism>
<evidence type="ECO:0000313" key="2">
    <source>
        <dbReference type="EMBL" id="PXX88378.1"/>
    </source>
</evidence>
<evidence type="ECO:0000256" key="1">
    <source>
        <dbReference type="SAM" id="Phobius"/>
    </source>
</evidence>
<sequence>MESFKYKDKEVVFETLTGEVLDADRQQEVSITSSGGGGYVGPNGGYVRAPKINSQVSTKQTLWIKTGEGSEQPVHIKNADIAVRPGHTISAVVGTSDGRSEYETLAVINHTSNSVSIVVTKDELSKFLGSLLIPGLLSLPIGLVGASVFGSLVIPSDMSVFGAIALHVLSFFACQVGSVYLMSRGFIKASKDLWSHMNDFVRTAAAKGIS</sequence>
<keyword evidence="1" id="KW-0472">Membrane</keyword>
<name>A0A2V3ZFT0_9GAMM</name>
<comment type="caution">
    <text evidence="2">The sequence shown here is derived from an EMBL/GenBank/DDBJ whole genome shotgun (WGS) entry which is preliminary data.</text>
</comment>
<protein>
    <submittedName>
        <fullName evidence="2">Uncharacterized protein</fullName>
    </submittedName>
</protein>
<keyword evidence="3" id="KW-1185">Reference proteome</keyword>
<reference evidence="2 3" key="2">
    <citation type="submission" date="2018-06" db="EMBL/GenBank/DDBJ databases">
        <title>Marinobactersediminissp. nov, a moderately halophilic bacterium isolated from marine solar saltern.</title>
        <authorList>
            <person name="Zhang Y."/>
        </authorList>
    </citation>
    <scope>NUCLEOTIDE SEQUENCE [LARGE SCALE GENOMIC DNA]</scope>
    <source>
        <strain evidence="2 3">F01</strain>
    </source>
</reference>
<reference evidence="3" key="1">
    <citation type="submission" date="2018-05" db="EMBL/GenBank/DDBJ databases">
        <authorList>
            <person name="Lu D."/>
        </authorList>
    </citation>
    <scope>NUCLEOTIDE SEQUENCE [LARGE SCALE GENOMIC DNA]</scope>
    <source>
        <strain evidence="3">F01</strain>
    </source>
</reference>
<feature type="transmembrane region" description="Helical" evidence="1">
    <location>
        <begin position="131"/>
        <end position="154"/>
    </location>
</feature>
<feature type="transmembrane region" description="Helical" evidence="1">
    <location>
        <begin position="160"/>
        <end position="181"/>
    </location>
</feature>
<accession>A0A2V3ZFT0</accession>
<dbReference type="EMBL" id="QFWX01000013">
    <property type="protein sequence ID" value="PXX88378.1"/>
    <property type="molecule type" value="Genomic_DNA"/>
</dbReference>
<proteinExistence type="predicted"/>
<dbReference type="OrthoDB" id="7057169at2"/>
<keyword evidence="1" id="KW-1133">Transmembrane helix</keyword>
<dbReference type="AlphaFoldDB" id="A0A2V3ZFT0"/>
<gene>
    <name evidence="2" type="ORF">DIT71_17370</name>
</gene>
<dbReference type="Proteomes" id="UP000253987">
    <property type="component" value="Unassembled WGS sequence"/>
</dbReference>
<keyword evidence="1" id="KW-0812">Transmembrane</keyword>
<evidence type="ECO:0000313" key="3">
    <source>
        <dbReference type="Proteomes" id="UP000253987"/>
    </source>
</evidence>
<dbReference type="RefSeq" id="WP_114614498.1">
    <property type="nucleotide sequence ID" value="NZ_QFWX01000013.1"/>
</dbReference>